<dbReference type="EMBL" id="CH473968">
    <property type="protein sequence ID" value="EDL80889.1"/>
    <property type="molecule type" value="Genomic_DNA"/>
</dbReference>
<evidence type="ECO:0000313" key="2">
    <source>
        <dbReference type="Proteomes" id="UP000234681"/>
    </source>
</evidence>
<gene>
    <name evidence="1 3" type="primary">Pla2g5</name>
    <name evidence="1" type="ORF">rCG_30912</name>
</gene>
<sequence>MLGLPAINVGIQTLSTEAAHRDRPWEEELRPG</sequence>
<dbReference type="AlphaFoldDB" id="A6ITI8"/>
<accession>A6ITI8</accession>
<evidence type="ECO:0000313" key="1">
    <source>
        <dbReference type="EMBL" id="EDL80889.1"/>
    </source>
</evidence>
<reference evidence="2" key="1">
    <citation type="submission" date="2005-09" db="EMBL/GenBank/DDBJ databases">
        <authorList>
            <person name="Mural R.J."/>
            <person name="Li P.W."/>
            <person name="Adams M.D."/>
            <person name="Amanatides P.G."/>
            <person name="Baden-Tillson H."/>
            <person name="Barnstead M."/>
            <person name="Chin S.H."/>
            <person name="Dew I."/>
            <person name="Evans C.A."/>
            <person name="Ferriera S."/>
            <person name="Flanigan M."/>
            <person name="Fosler C."/>
            <person name="Glodek A."/>
            <person name="Gu Z."/>
            <person name="Holt R.A."/>
            <person name="Jennings D."/>
            <person name="Kraft C.L."/>
            <person name="Lu F."/>
            <person name="Nguyen T."/>
            <person name="Nusskern D.R."/>
            <person name="Pfannkoch C.M."/>
            <person name="Sitter C."/>
            <person name="Sutton G.G."/>
            <person name="Venter J.C."/>
            <person name="Wang Z."/>
            <person name="Woodage T."/>
            <person name="Zheng X.H."/>
            <person name="Zhong F."/>
        </authorList>
    </citation>
    <scope>NUCLEOTIDE SEQUENCE [LARGE SCALE GENOMIC DNA]</scope>
    <source>
        <strain>BN</strain>
        <strain evidence="2">Sprague-Dawley</strain>
    </source>
</reference>
<dbReference type="Proteomes" id="UP000234681">
    <property type="component" value="Chromosome 5"/>
</dbReference>
<name>A6ITI8_RAT</name>
<dbReference type="RGD" id="62051">
    <property type="gene designation" value="Pla2g5"/>
</dbReference>
<evidence type="ECO:0000313" key="3">
    <source>
        <dbReference type="RGD" id="62051"/>
    </source>
</evidence>
<protein>
    <submittedName>
        <fullName evidence="1">Phospholipase A2, group V, isoform CRA_b</fullName>
    </submittedName>
</protein>
<organism evidence="1 2">
    <name type="scientific">Rattus norvegicus</name>
    <name type="common">Rat</name>
    <dbReference type="NCBI Taxonomy" id="10116"/>
    <lineage>
        <taxon>Eukaryota</taxon>
        <taxon>Metazoa</taxon>
        <taxon>Chordata</taxon>
        <taxon>Craniata</taxon>
        <taxon>Vertebrata</taxon>
        <taxon>Euteleostomi</taxon>
        <taxon>Mammalia</taxon>
        <taxon>Eutheria</taxon>
        <taxon>Euarchontoglires</taxon>
        <taxon>Glires</taxon>
        <taxon>Rodentia</taxon>
        <taxon>Myomorpha</taxon>
        <taxon>Muroidea</taxon>
        <taxon>Muridae</taxon>
        <taxon>Murinae</taxon>
        <taxon>Rattus</taxon>
    </lineage>
</organism>
<proteinExistence type="predicted"/>